<gene>
    <name evidence="3" type="ORF">U1T56_07720</name>
</gene>
<feature type="signal peptide" evidence="1">
    <location>
        <begin position="1"/>
        <end position="25"/>
    </location>
</feature>
<reference evidence="3 4" key="1">
    <citation type="submission" date="2024-01" db="EMBL/GenBank/DDBJ databases">
        <title>Multi-omics insights into the function and evolution of sodium benzoate biodegradation pathways in Benzoatithermus flavus gen. nov., sp. nov. from hot spring.</title>
        <authorList>
            <person name="Hu C.-J."/>
            <person name="Li W.-J."/>
        </authorList>
    </citation>
    <scope>NUCLEOTIDE SEQUENCE [LARGE SCALE GENOMIC DNA]</scope>
    <source>
        <strain evidence="3 4">SYSU G07066</strain>
    </source>
</reference>
<evidence type="ECO:0000313" key="3">
    <source>
        <dbReference type="EMBL" id="MEK0083034.1"/>
    </source>
</evidence>
<keyword evidence="1" id="KW-0732">Signal</keyword>
<dbReference type="EMBL" id="JBBLZC010000006">
    <property type="protein sequence ID" value="MEK0083034.1"/>
    <property type="molecule type" value="Genomic_DNA"/>
</dbReference>
<dbReference type="Gene3D" id="2.40.100.20">
    <property type="match status" value="1"/>
</dbReference>
<accession>A0ABU8XPM0</accession>
<comment type="caution">
    <text evidence="3">The sequence shown here is derived from an EMBL/GenBank/DDBJ whole genome shotgun (WGS) entry which is preliminary data.</text>
</comment>
<feature type="domain" description="Cyclophilin-like" evidence="2">
    <location>
        <begin position="47"/>
        <end position="153"/>
    </location>
</feature>
<evidence type="ECO:0000313" key="4">
    <source>
        <dbReference type="Proteomes" id="UP001375743"/>
    </source>
</evidence>
<dbReference type="Proteomes" id="UP001375743">
    <property type="component" value="Unassembled WGS sequence"/>
</dbReference>
<dbReference type="RefSeq" id="WP_418158886.1">
    <property type="nucleotide sequence ID" value="NZ_JBBLZC010000006.1"/>
</dbReference>
<dbReference type="InterPro" id="IPR041183">
    <property type="entry name" value="Cyclophilin-like"/>
</dbReference>
<protein>
    <submittedName>
        <fullName evidence="3">Cyclophilin-like fold protein</fullName>
    </submittedName>
</protein>
<dbReference type="Pfam" id="PF18050">
    <property type="entry name" value="Cyclophil_like2"/>
    <property type="match status" value="1"/>
</dbReference>
<dbReference type="InterPro" id="IPR029000">
    <property type="entry name" value="Cyclophilin-like_dom_sf"/>
</dbReference>
<keyword evidence="4" id="KW-1185">Reference proteome</keyword>
<evidence type="ECO:0000256" key="1">
    <source>
        <dbReference type="SAM" id="SignalP"/>
    </source>
</evidence>
<dbReference type="SUPFAM" id="SSF50891">
    <property type="entry name" value="Cyclophilin-like"/>
    <property type="match status" value="1"/>
</dbReference>
<feature type="chain" id="PRO_5046473830" evidence="1">
    <location>
        <begin position="26"/>
        <end position="157"/>
    </location>
</feature>
<sequence length="157" mass="16091">MPRETVLPTLKRAMALVGATALAGAAGQAPVPGQSEQVASAMRLHIDVAGATITAILDDGPTARDFASLLPLALPLEDYNATEKISQLPRRLSIEGAPAGIDPAPGDIAYYAPWGNLAIFYEDFGYSSGLVKLGAIVAGGAALDVPGPVQATIRLAE</sequence>
<proteinExistence type="predicted"/>
<evidence type="ECO:0000259" key="2">
    <source>
        <dbReference type="Pfam" id="PF18050"/>
    </source>
</evidence>
<organism evidence="3 4">
    <name type="scientific">Benzoatithermus flavus</name>
    <dbReference type="NCBI Taxonomy" id="3108223"/>
    <lineage>
        <taxon>Bacteria</taxon>
        <taxon>Pseudomonadati</taxon>
        <taxon>Pseudomonadota</taxon>
        <taxon>Alphaproteobacteria</taxon>
        <taxon>Geminicoccales</taxon>
        <taxon>Geminicoccaceae</taxon>
        <taxon>Benzoatithermus</taxon>
    </lineage>
</organism>
<name>A0ABU8XPM0_9PROT</name>